<keyword evidence="5 6" id="KW-0472">Membrane</keyword>
<dbReference type="AlphaFoldDB" id="A0A2U9PIA9"/>
<dbReference type="Proteomes" id="UP000011200">
    <property type="component" value="Chromosome"/>
</dbReference>
<dbReference type="GO" id="GO:0022857">
    <property type="term" value="F:transmembrane transporter activity"/>
    <property type="evidence" value="ECO:0007669"/>
    <property type="project" value="InterPro"/>
</dbReference>
<keyword evidence="4 6" id="KW-1133">Transmembrane helix</keyword>
<feature type="transmembrane region" description="Helical" evidence="6">
    <location>
        <begin position="40"/>
        <end position="60"/>
    </location>
</feature>
<feature type="transmembrane region" description="Helical" evidence="6">
    <location>
        <begin position="154"/>
        <end position="176"/>
    </location>
</feature>
<keyword evidence="2" id="KW-1003">Cell membrane</keyword>
<dbReference type="GO" id="GO:0005886">
    <property type="term" value="C:plasma membrane"/>
    <property type="evidence" value="ECO:0007669"/>
    <property type="project" value="UniProtKB-SubCell"/>
</dbReference>
<evidence type="ECO:0000313" key="7">
    <source>
        <dbReference type="EMBL" id="AWT51452.1"/>
    </source>
</evidence>
<evidence type="ECO:0000256" key="6">
    <source>
        <dbReference type="SAM" id="Phobius"/>
    </source>
</evidence>
<reference evidence="8" key="2">
    <citation type="submission" date="2018-03" db="EMBL/GenBank/DDBJ databases">
        <authorList>
            <person name="Derbyshire K."/>
            <person name="Gray T.A."/>
            <person name="Champion M."/>
        </authorList>
    </citation>
    <scope>NUCLEOTIDE SEQUENCE [LARGE SCALE GENOMIC DNA]</scope>
    <source>
        <strain evidence="8">MKD8</strain>
    </source>
</reference>
<dbReference type="CDD" id="cd06579">
    <property type="entry name" value="TM_PBP1_transp_AraH_like"/>
    <property type="match status" value="1"/>
</dbReference>
<feature type="transmembrane region" description="Helical" evidence="6">
    <location>
        <begin position="286"/>
        <end position="305"/>
    </location>
</feature>
<organism evidence="7 8">
    <name type="scientific">Mycolicibacterium smegmatis (strain MKD8)</name>
    <name type="common">Mycobacterium smegmatis</name>
    <dbReference type="NCBI Taxonomy" id="1214915"/>
    <lineage>
        <taxon>Bacteria</taxon>
        <taxon>Bacillati</taxon>
        <taxon>Actinomycetota</taxon>
        <taxon>Actinomycetes</taxon>
        <taxon>Mycobacteriales</taxon>
        <taxon>Mycobacteriaceae</taxon>
        <taxon>Mycolicibacterium</taxon>
    </lineage>
</organism>
<feature type="transmembrane region" description="Helical" evidence="6">
    <location>
        <begin position="262"/>
        <end position="280"/>
    </location>
</feature>
<reference evidence="7 8" key="1">
    <citation type="journal article" date="2013" name="Genome Announc.">
        <title>Draft genome sequence of MKD8, a conjugal recipient Mycobacterium smegmatis strain.</title>
        <authorList>
            <person name="Gray T.A."/>
            <person name="Palumbo M.J."/>
            <person name="Derbyshire K.M."/>
        </authorList>
    </citation>
    <scope>NUCLEOTIDE SEQUENCE [LARGE SCALE GENOMIC DNA]</scope>
    <source>
        <strain evidence="7 8">MKD8</strain>
    </source>
</reference>
<dbReference type="PANTHER" id="PTHR32196">
    <property type="entry name" value="ABC TRANSPORTER PERMEASE PROTEIN YPHD-RELATED-RELATED"/>
    <property type="match status" value="1"/>
</dbReference>
<evidence type="ECO:0000313" key="8">
    <source>
        <dbReference type="Proteomes" id="UP000011200"/>
    </source>
</evidence>
<comment type="subcellular location">
    <subcellularLocation>
        <location evidence="1">Cell membrane</location>
        <topology evidence="1">Multi-pass membrane protein</topology>
    </subcellularLocation>
</comment>
<dbReference type="PANTHER" id="PTHR32196:SF63">
    <property type="entry name" value="INNER MEMBRANE ABC TRANSPORTER PERMEASE PROTEIN YJFF"/>
    <property type="match status" value="1"/>
</dbReference>
<dbReference type="EMBL" id="CP027541">
    <property type="protein sequence ID" value="AWT51452.1"/>
    <property type="molecule type" value="Genomic_DNA"/>
</dbReference>
<evidence type="ECO:0000256" key="3">
    <source>
        <dbReference type="ARBA" id="ARBA00022692"/>
    </source>
</evidence>
<dbReference type="InterPro" id="IPR001851">
    <property type="entry name" value="ABC_transp_permease"/>
</dbReference>
<evidence type="ECO:0000256" key="1">
    <source>
        <dbReference type="ARBA" id="ARBA00004651"/>
    </source>
</evidence>
<dbReference type="RefSeq" id="WP_113946608.1">
    <property type="nucleotide sequence ID" value="NZ_CP027541.1"/>
</dbReference>
<evidence type="ECO:0000256" key="4">
    <source>
        <dbReference type="ARBA" id="ARBA00022989"/>
    </source>
</evidence>
<feature type="transmembrane region" description="Helical" evidence="6">
    <location>
        <begin position="116"/>
        <end position="134"/>
    </location>
</feature>
<sequence length="318" mass="31917">MKIAAFRTHATQLLVAIVMTLGVLIASGGAFGIQEAALSVLNGLSLVGLLALGISVTMIAGELDLSAASVATLAGIICIKSESLGVFGSTVVALGVGVAIGLIQGVIIARTRINSMVLTVATLNVLLGVCYVVTGGSPVALTNYTLSDPLLIRYGGLLTIPAVIAIVAFVLIGVFLRNGRWGREIYAIGGARKESVAAGVSRNRPIIQAFGISGAAAGLAGGLVSLQAGSAGPTSFGALLLTAVAAALVGGISIYGGRGDALHVFLGVATISILTAWLANRGTADSMTQLVTGVLLFAVVAIEFLKARRGRALVSAGR</sequence>
<feature type="transmembrane region" description="Helical" evidence="6">
    <location>
        <begin position="209"/>
        <end position="229"/>
    </location>
</feature>
<protein>
    <submittedName>
        <fullName evidence="7">Inner membrane ABC transporter permease protein YjfF</fullName>
    </submittedName>
</protein>
<feature type="transmembrane region" description="Helical" evidence="6">
    <location>
        <begin position="12"/>
        <end position="33"/>
    </location>
</feature>
<feature type="transmembrane region" description="Helical" evidence="6">
    <location>
        <begin position="235"/>
        <end position="255"/>
    </location>
</feature>
<keyword evidence="3 6" id="KW-0812">Transmembrane</keyword>
<evidence type="ECO:0000256" key="5">
    <source>
        <dbReference type="ARBA" id="ARBA00023136"/>
    </source>
</evidence>
<gene>
    <name evidence="7" type="ORF">D806_004590</name>
</gene>
<accession>A0A2U9PIA9</accession>
<name>A0A2U9PIA9_MYCSE</name>
<dbReference type="Pfam" id="PF02653">
    <property type="entry name" value="BPD_transp_2"/>
    <property type="match status" value="1"/>
</dbReference>
<feature type="transmembrane region" description="Helical" evidence="6">
    <location>
        <begin position="91"/>
        <end position="109"/>
    </location>
</feature>
<proteinExistence type="predicted"/>
<evidence type="ECO:0000256" key="2">
    <source>
        <dbReference type="ARBA" id="ARBA00022475"/>
    </source>
</evidence>